<keyword evidence="11" id="KW-0969">Cilium</keyword>
<dbReference type="EMBL" id="FNFD01000014">
    <property type="protein sequence ID" value="SDL07217.1"/>
    <property type="molecule type" value="Genomic_DNA"/>
</dbReference>
<dbReference type="GO" id="GO:0071973">
    <property type="term" value="P:bacterial-type flagellum-dependent cell motility"/>
    <property type="evidence" value="ECO:0007669"/>
    <property type="project" value="InterPro"/>
</dbReference>
<reference evidence="11 12" key="1">
    <citation type="submission" date="2016-10" db="EMBL/GenBank/DDBJ databases">
        <authorList>
            <person name="de Groot N.N."/>
        </authorList>
    </citation>
    <scope>NUCLEOTIDE SEQUENCE [LARGE SCALE GENOMIC DNA]</scope>
    <source>
        <strain evidence="11 12">JCM 21544</strain>
    </source>
</reference>
<evidence type="ECO:0000256" key="9">
    <source>
        <dbReference type="ARBA" id="ARBA00023136"/>
    </source>
</evidence>
<comment type="subcellular location">
    <subcellularLocation>
        <location evidence="10">Cell inner membrane</location>
    </subcellularLocation>
    <subcellularLocation>
        <location evidence="2">Cell membrane</location>
        <topology evidence="2">Single-pass membrane protein</topology>
    </subcellularLocation>
</comment>
<evidence type="ECO:0000256" key="1">
    <source>
        <dbReference type="ARBA" id="ARBA00002254"/>
    </source>
</evidence>
<sequence length="159" mass="17452">MAMPRIILLMLVLNTVIALGGLAFNYSMLKTLQAGGGVANGESVEGRTEAEAEEASEYTFFPIEKVIVSLPGKGREHYFVLDLVLQAELDTDRKKLEQVDPMVRNSVVAHLSTLSFDQLRGLPITELQGTLEKVLLDDFASKKVAVPFVHVLVSKLIVQ</sequence>
<comment type="similarity">
    <text evidence="3 10">Belongs to the FliL family.</text>
</comment>
<evidence type="ECO:0000256" key="3">
    <source>
        <dbReference type="ARBA" id="ARBA00008281"/>
    </source>
</evidence>
<keyword evidence="12" id="KW-1185">Reference proteome</keyword>
<evidence type="ECO:0000256" key="7">
    <source>
        <dbReference type="ARBA" id="ARBA00022779"/>
    </source>
</evidence>
<dbReference type="GO" id="GO:0005886">
    <property type="term" value="C:plasma membrane"/>
    <property type="evidence" value="ECO:0007669"/>
    <property type="project" value="UniProtKB-SubCell"/>
</dbReference>
<accession>A0A1G9H2Q8</accession>
<keyword evidence="9 10" id="KW-0472">Membrane</keyword>
<evidence type="ECO:0000313" key="12">
    <source>
        <dbReference type="Proteomes" id="UP000198706"/>
    </source>
</evidence>
<dbReference type="Pfam" id="PF03748">
    <property type="entry name" value="FliL"/>
    <property type="match status" value="1"/>
</dbReference>
<dbReference type="STRING" id="137658.SAMN05216186_11489"/>
<keyword evidence="10" id="KW-0997">Cell inner membrane</keyword>
<evidence type="ECO:0000256" key="6">
    <source>
        <dbReference type="ARBA" id="ARBA00022692"/>
    </source>
</evidence>
<organism evidence="11 12">
    <name type="scientific">Pseudomonas indica</name>
    <dbReference type="NCBI Taxonomy" id="137658"/>
    <lineage>
        <taxon>Bacteria</taxon>
        <taxon>Pseudomonadati</taxon>
        <taxon>Pseudomonadota</taxon>
        <taxon>Gammaproteobacteria</taxon>
        <taxon>Pseudomonadales</taxon>
        <taxon>Pseudomonadaceae</taxon>
        <taxon>Pseudomonas</taxon>
    </lineage>
</organism>
<evidence type="ECO:0000256" key="4">
    <source>
        <dbReference type="ARBA" id="ARBA00022475"/>
    </source>
</evidence>
<dbReference type="AlphaFoldDB" id="A0A1G9H2Q8"/>
<keyword evidence="6" id="KW-0812">Transmembrane</keyword>
<evidence type="ECO:0000313" key="11">
    <source>
        <dbReference type="EMBL" id="SDL07217.1"/>
    </source>
</evidence>
<keyword evidence="11" id="KW-0282">Flagellum</keyword>
<dbReference type="GO" id="GO:0009425">
    <property type="term" value="C:bacterial-type flagellum basal body"/>
    <property type="evidence" value="ECO:0007669"/>
    <property type="project" value="InterPro"/>
</dbReference>
<name>A0A1G9H2Q8_9PSED</name>
<evidence type="ECO:0000256" key="10">
    <source>
        <dbReference type="RuleBase" id="RU364125"/>
    </source>
</evidence>
<keyword evidence="8" id="KW-1133">Transmembrane helix</keyword>
<evidence type="ECO:0000256" key="2">
    <source>
        <dbReference type="ARBA" id="ARBA00004162"/>
    </source>
</evidence>
<keyword evidence="4" id="KW-1003">Cell membrane</keyword>
<comment type="function">
    <text evidence="1 10">Controls the rotational direction of flagella during chemotaxis.</text>
</comment>
<evidence type="ECO:0000256" key="5">
    <source>
        <dbReference type="ARBA" id="ARBA00022500"/>
    </source>
</evidence>
<keyword evidence="11" id="KW-0966">Cell projection</keyword>
<keyword evidence="7 10" id="KW-0283">Flagellar rotation</keyword>
<dbReference type="Proteomes" id="UP000198706">
    <property type="component" value="Unassembled WGS sequence"/>
</dbReference>
<dbReference type="GO" id="GO:0006935">
    <property type="term" value="P:chemotaxis"/>
    <property type="evidence" value="ECO:0007669"/>
    <property type="project" value="UniProtKB-KW"/>
</dbReference>
<proteinExistence type="inferred from homology"/>
<dbReference type="InterPro" id="IPR005503">
    <property type="entry name" value="FliL"/>
</dbReference>
<protein>
    <recommendedName>
        <fullName evidence="10">Flagellar protein FliL</fullName>
    </recommendedName>
</protein>
<dbReference type="RefSeq" id="WP_084337960.1">
    <property type="nucleotide sequence ID" value="NZ_CBKZNZ010000041.1"/>
</dbReference>
<evidence type="ECO:0000256" key="8">
    <source>
        <dbReference type="ARBA" id="ARBA00022989"/>
    </source>
</evidence>
<keyword evidence="5 10" id="KW-0145">Chemotaxis</keyword>
<gene>
    <name evidence="11" type="ORF">SAMN05216186_11489</name>
</gene>